<sequence length="179" mass="20493">MSAYIQFPKETFNKTAPIAYGEDEQEVMIDQVIYDYILKYSKDSAEAQGLLSLLVSENKDFIEKARESSEIKESRADYIVNLMSSALLNVSPVPLDAHQVIEINFDNLTFQCGKTVSQCFSIPAFIMSMMSQNDVQEVIESELIHIDAKDFNFELFNSYIRGILFSRLFENKITADNWV</sequence>
<organism evidence="1 2">
    <name type="scientific">Aliivibrio fischeri</name>
    <name type="common">Vibrio fischeri</name>
    <dbReference type="NCBI Taxonomy" id="668"/>
    <lineage>
        <taxon>Bacteria</taxon>
        <taxon>Pseudomonadati</taxon>
        <taxon>Pseudomonadota</taxon>
        <taxon>Gammaproteobacteria</taxon>
        <taxon>Vibrionales</taxon>
        <taxon>Vibrionaceae</taxon>
        <taxon>Aliivibrio</taxon>
    </lineage>
</organism>
<comment type="caution">
    <text evidence="1">The sequence shown here is derived from an EMBL/GenBank/DDBJ whole genome shotgun (WGS) entry which is preliminary data.</text>
</comment>
<evidence type="ECO:0000313" key="1">
    <source>
        <dbReference type="EMBL" id="MUK43905.1"/>
    </source>
</evidence>
<gene>
    <name evidence="1" type="ORF">GNP77_00785</name>
</gene>
<evidence type="ECO:0000313" key="2">
    <source>
        <dbReference type="Proteomes" id="UP000435323"/>
    </source>
</evidence>
<accession>A0A1E5ART8</accession>
<proteinExistence type="predicted"/>
<dbReference type="EMBL" id="WOBO01000001">
    <property type="protein sequence ID" value="MUK43905.1"/>
    <property type="molecule type" value="Genomic_DNA"/>
</dbReference>
<dbReference type="RefSeq" id="WP_005421688.1">
    <property type="nucleotide sequence ID" value="NZ_BMPC01000037.1"/>
</dbReference>
<dbReference type="AlphaFoldDB" id="A0A1E5ART8"/>
<reference evidence="1 2" key="1">
    <citation type="submission" date="2019-11" db="EMBL/GenBank/DDBJ databases">
        <title>Using colonization assays and comparative genomics to discover symbiosis behaviors and factors in Vibrio fischeri.</title>
        <authorList>
            <person name="Bongrand C."/>
            <person name="Moriano-Gutierrez S."/>
            <person name="Arevalo P."/>
            <person name="Mcfall-Ngai M."/>
            <person name="Visick K."/>
            <person name="Polz M.F."/>
            <person name="Ruby E.G."/>
        </authorList>
    </citation>
    <scope>NUCLEOTIDE SEQUENCE [LARGE SCALE GENOMIC DNA]</scope>
    <source>
        <strain evidence="2">emors.3.2</strain>
    </source>
</reference>
<protein>
    <submittedName>
        <fullName evidence="1">Uncharacterized protein</fullName>
    </submittedName>
</protein>
<name>A0A1E5ART8_ALIFS</name>
<dbReference type="Proteomes" id="UP000435323">
    <property type="component" value="Unassembled WGS sequence"/>
</dbReference>